<evidence type="ECO:0000256" key="3">
    <source>
        <dbReference type="ARBA" id="ARBA00022692"/>
    </source>
</evidence>
<keyword evidence="9" id="KW-1185">Reference proteome</keyword>
<evidence type="ECO:0000256" key="6">
    <source>
        <dbReference type="SAM" id="MobiDB-lite"/>
    </source>
</evidence>
<reference evidence="9" key="1">
    <citation type="journal article" date="2019" name="Int. J. Syst. Evol. Microbiol.">
        <title>The Global Catalogue of Microorganisms (GCM) 10K type strain sequencing project: providing services to taxonomists for standard genome sequencing and annotation.</title>
        <authorList>
            <consortium name="The Broad Institute Genomics Platform"/>
            <consortium name="The Broad Institute Genome Sequencing Center for Infectious Disease"/>
            <person name="Wu L."/>
            <person name="Ma J."/>
        </authorList>
    </citation>
    <scope>NUCLEOTIDE SEQUENCE [LARGE SCALE GENOMIC DNA]</scope>
    <source>
        <strain evidence="9">JCM 9687</strain>
    </source>
</reference>
<keyword evidence="4 7" id="KW-1133">Transmembrane helix</keyword>
<dbReference type="PANTHER" id="PTHR43791">
    <property type="entry name" value="PERMEASE-RELATED"/>
    <property type="match status" value="1"/>
</dbReference>
<keyword evidence="5 7" id="KW-0472">Membrane</keyword>
<sequence>MHSFPHASEQEPATPVLDGALRKAFRRLVPLVMIMFVANYIDRVNIGFAKDALEADSGIGAAAFGLGAGLFFLTYAVFEVPSNILLERCCSSSKGSRPSSSDSSPGVFWKRSPPTRRGSATRRRRR</sequence>
<comment type="caution">
    <text evidence="8">The sequence shown here is derived from an EMBL/GenBank/DDBJ whole genome shotgun (WGS) entry which is preliminary data.</text>
</comment>
<feature type="transmembrane region" description="Helical" evidence="7">
    <location>
        <begin position="58"/>
        <end position="78"/>
    </location>
</feature>
<dbReference type="InterPro" id="IPR036259">
    <property type="entry name" value="MFS_trans_sf"/>
</dbReference>
<proteinExistence type="predicted"/>
<dbReference type="SUPFAM" id="SSF103473">
    <property type="entry name" value="MFS general substrate transporter"/>
    <property type="match status" value="1"/>
</dbReference>
<dbReference type="Gene3D" id="1.20.1250.20">
    <property type="entry name" value="MFS general substrate transporter like domains"/>
    <property type="match status" value="1"/>
</dbReference>
<dbReference type="RefSeq" id="WP_344926606.1">
    <property type="nucleotide sequence ID" value="NZ_BAAAYK010000038.1"/>
</dbReference>
<feature type="region of interest" description="Disordered" evidence="6">
    <location>
        <begin position="90"/>
        <end position="126"/>
    </location>
</feature>
<dbReference type="PANTHER" id="PTHR43791:SF36">
    <property type="entry name" value="TRANSPORTER, PUTATIVE (AFU_ORTHOLOGUE AFUA_6G08340)-RELATED"/>
    <property type="match status" value="1"/>
</dbReference>
<organism evidence="8 9">
    <name type="scientific">Saccharopolyspora gregorii</name>
    <dbReference type="NCBI Taxonomy" id="33914"/>
    <lineage>
        <taxon>Bacteria</taxon>
        <taxon>Bacillati</taxon>
        <taxon>Actinomycetota</taxon>
        <taxon>Actinomycetes</taxon>
        <taxon>Pseudonocardiales</taxon>
        <taxon>Pseudonocardiaceae</taxon>
        <taxon>Saccharopolyspora</taxon>
    </lineage>
</organism>
<evidence type="ECO:0000313" key="8">
    <source>
        <dbReference type="EMBL" id="GAA3357602.1"/>
    </source>
</evidence>
<evidence type="ECO:0008006" key="10">
    <source>
        <dbReference type="Google" id="ProtNLM"/>
    </source>
</evidence>
<evidence type="ECO:0000256" key="2">
    <source>
        <dbReference type="ARBA" id="ARBA00022448"/>
    </source>
</evidence>
<dbReference type="Proteomes" id="UP001500483">
    <property type="component" value="Unassembled WGS sequence"/>
</dbReference>
<dbReference type="EMBL" id="BAAAYK010000038">
    <property type="protein sequence ID" value="GAA3357602.1"/>
    <property type="molecule type" value="Genomic_DNA"/>
</dbReference>
<keyword evidence="2" id="KW-0813">Transport</keyword>
<evidence type="ECO:0000256" key="4">
    <source>
        <dbReference type="ARBA" id="ARBA00022989"/>
    </source>
</evidence>
<evidence type="ECO:0000313" key="9">
    <source>
        <dbReference type="Proteomes" id="UP001500483"/>
    </source>
</evidence>
<feature type="compositionally biased region" description="Low complexity" evidence="6">
    <location>
        <begin position="90"/>
        <end position="118"/>
    </location>
</feature>
<accession>A0ABP6RQD6</accession>
<gene>
    <name evidence="8" type="ORF">GCM10020366_26320</name>
</gene>
<protein>
    <recommendedName>
        <fullName evidence="10">MFS transporter</fullName>
    </recommendedName>
</protein>
<evidence type="ECO:0000256" key="1">
    <source>
        <dbReference type="ARBA" id="ARBA00004141"/>
    </source>
</evidence>
<name>A0ABP6RQD6_9PSEU</name>
<evidence type="ECO:0000256" key="5">
    <source>
        <dbReference type="ARBA" id="ARBA00023136"/>
    </source>
</evidence>
<comment type="subcellular location">
    <subcellularLocation>
        <location evidence="1">Membrane</location>
        <topology evidence="1">Multi-pass membrane protein</topology>
    </subcellularLocation>
</comment>
<keyword evidence="3 7" id="KW-0812">Transmembrane</keyword>
<evidence type="ECO:0000256" key="7">
    <source>
        <dbReference type="SAM" id="Phobius"/>
    </source>
</evidence>